<dbReference type="PROSITE" id="PS51900">
    <property type="entry name" value="CB"/>
    <property type="match status" value="1"/>
</dbReference>
<evidence type="ECO:0000256" key="6">
    <source>
        <dbReference type="PROSITE-ProRule" id="PRU01248"/>
    </source>
</evidence>
<reference evidence="10" key="1">
    <citation type="submission" date="2016-11" db="EMBL/GenBank/DDBJ databases">
        <authorList>
            <person name="Varghese N."/>
            <person name="Submissions S."/>
        </authorList>
    </citation>
    <scope>NUCLEOTIDE SEQUENCE [LARGE SCALE GENOMIC DNA]</scope>
    <source>
        <strain evidence="10">DSM 15285</strain>
    </source>
</reference>
<evidence type="ECO:0000256" key="5">
    <source>
        <dbReference type="ARBA" id="ARBA00023172"/>
    </source>
</evidence>
<evidence type="ECO:0000259" key="7">
    <source>
        <dbReference type="PROSITE" id="PS51898"/>
    </source>
</evidence>
<evidence type="ECO:0000259" key="8">
    <source>
        <dbReference type="PROSITE" id="PS51900"/>
    </source>
</evidence>
<proteinExistence type="inferred from homology"/>
<dbReference type="OrthoDB" id="184666at2"/>
<dbReference type="GO" id="GO:0015074">
    <property type="term" value="P:DNA integration"/>
    <property type="evidence" value="ECO:0007669"/>
    <property type="project" value="UniProtKB-KW"/>
</dbReference>
<comment type="function">
    <text evidence="1">Site-specific tyrosine recombinase, which acts by catalyzing the cutting and rejoining of the recombining DNA molecules.</text>
</comment>
<dbReference type="GO" id="GO:0003677">
    <property type="term" value="F:DNA binding"/>
    <property type="evidence" value="ECO:0007669"/>
    <property type="project" value="UniProtKB-UniRule"/>
</dbReference>
<dbReference type="GO" id="GO:0006310">
    <property type="term" value="P:DNA recombination"/>
    <property type="evidence" value="ECO:0007669"/>
    <property type="project" value="UniProtKB-KW"/>
</dbReference>
<accession>A0A1M5SUT0</accession>
<evidence type="ECO:0000313" key="9">
    <source>
        <dbReference type="EMBL" id="SHH42276.1"/>
    </source>
</evidence>
<dbReference type="Pfam" id="PF00589">
    <property type="entry name" value="Phage_integrase"/>
    <property type="match status" value="1"/>
</dbReference>
<dbReference type="Gene3D" id="1.10.150.130">
    <property type="match status" value="1"/>
</dbReference>
<dbReference type="Pfam" id="PF02899">
    <property type="entry name" value="Phage_int_SAM_1"/>
    <property type="match status" value="1"/>
</dbReference>
<dbReference type="InterPro" id="IPR002104">
    <property type="entry name" value="Integrase_catalytic"/>
</dbReference>
<keyword evidence="5" id="KW-0233">DNA recombination</keyword>
<dbReference type="InterPro" id="IPR010998">
    <property type="entry name" value="Integrase_recombinase_N"/>
</dbReference>
<dbReference type="InterPro" id="IPR013762">
    <property type="entry name" value="Integrase-like_cat_sf"/>
</dbReference>
<dbReference type="AlphaFoldDB" id="A0A1M5SUT0"/>
<dbReference type="Proteomes" id="UP000242520">
    <property type="component" value="Unassembled WGS sequence"/>
</dbReference>
<dbReference type="RefSeq" id="WP_072725904.1">
    <property type="nucleotide sequence ID" value="NZ_FQXH01000024.1"/>
</dbReference>
<keyword evidence="4 6" id="KW-0238">DNA-binding</keyword>
<evidence type="ECO:0000313" key="10">
    <source>
        <dbReference type="Proteomes" id="UP000242520"/>
    </source>
</evidence>
<gene>
    <name evidence="9" type="ORF">SAMN02744040_01922</name>
</gene>
<organism evidence="9 10">
    <name type="scientific">Tepidibacter thalassicus DSM 15285</name>
    <dbReference type="NCBI Taxonomy" id="1123350"/>
    <lineage>
        <taxon>Bacteria</taxon>
        <taxon>Bacillati</taxon>
        <taxon>Bacillota</taxon>
        <taxon>Clostridia</taxon>
        <taxon>Peptostreptococcales</taxon>
        <taxon>Peptostreptococcaceae</taxon>
        <taxon>Tepidibacter</taxon>
    </lineage>
</organism>
<comment type="similarity">
    <text evidence="2">Belongs to the 'phage' integrase family.</text>
</comment>
<dbReference type="PANTHER" id="PTHR30349">
    <property type="entry name" value="PHAGE INTEGRASE-RELATED"/>
    <property type="match status" value="1"/>
</dbReference>
<feature type="domain" description="Tyr recombinase" evidence="7">
    <location>
        <begin position="105"/>
        <end position="275"/>
    </location>
</feature>
<dbReference type="InterPro" id="IPR011010">
    <property type="entry name" value="DNA_brk_join_enz"/>
</dbReference>
<evidence type="ECO:0000256" key="4">
    <source>
        <dbReference type="ARBA" id="ARBA00023125"/>
    </source>
</evidence>
<dbReference type="InterPro" id="IPR044068">
    <property type="entry name" value="CB"/>
</dbReference>
<dbReference type="PROSITE" id="PS51898">
    <property type="entry name" value="TYR_RECOMBINASE"/>
    <property type="match status" value="1"/>
</dbReference>
<evidence type="ECO:0000256" key="2">
    <source>
        <dbReference type="ARBA" id="ARBA00008857"/>
    </source>
</evidence>
<dbReference type="STRING" id="1123350.SAMN02744040_01922"/>
<dbReference type="EMBL" id="FQXH01000024">
    <property type="protein sequence ID" value="SHH42276.1"/>
    <property type="molecule type" value="Genomic_DNA"/>
</dbReference>
<dbReference type="InterPro" id="IPR004107">
    <property type="entry name" value="Integrase_SAM-like_N"/>
</dbReference>
<protein>
    <submittedName>
        <fullName evidence="9">Phage integrase, N-terminal SAM-like domain</fullName>
    </submittedName>
</protein>
<keyword evidence="10" id="KW-1185">Reference proteome</keyword>
<dbReference type="SUPFAM" id="SSF56349">
    <property type="entry name" value="DNA breaking-rejoining enzymes"/>
    <property type="match status" value="1"/>
</dbReference>
<dbReference type="InterPro" id="IPR050090">
    <property type="entry name" value="Tyrosine_recombinase_XerCD"/>
</dbReference>
<dbReference type="PANTHER" id="PTHR30349:SF81">
    <property type="entry name" value="TYROSINE RECOMBINASE XERC"/>
    <property type="match status" value="1"/>
</dbReference>
<evidence type="ECO:0000256" key="3">
    <source>
        <dbReference type="ARBA" id="ARBA00022908"/>
    </source>
</evidence>
<keyword evidence="3" id="KW-0229">DNA integration</keyword>
<feature type="domain" description="Core-binding (CB)" evidence="8">
    <location>
        <begin position="1"/>
        <end position="82"/>
    </location>
</feature>
<sequence length="277" mass="32175">MLSVFEKFLKNEGKSENTIKSYIRHIKLYLKWFEDSFGSEFKKLYRENVLDYKSFLKNIKKDSAKTINVKLAALTKFNEFLIEQNIQNDIVVSKKDNIKIQSQGTNPTDINKTDVEKFRQIVLEKGSKRDYAIITLLAYSGLRISEALNLKLDDVNLAAKEILVRSGKGDKQRIVYINDKIVNAIKSYIRERNSESSYLFVSRQSDKLNRTRVNQVFNKFSDKITPHKLRHFWCTHALECGYSVHEVANQAGHSNIHTTLIYTNPSKEKMKEKANLL</sequence>
<name>A0A1M5SUT0_9FIRM</name>
<dbReference type="Gene3D" id="1.10.443.10">
    <property type="entry name" value="Intergrase catalytic core"/>
    <property type="match status" value="1"/>
</dbReference>
<evidence type="ECO:0000256" key="1">
    <source>
        <dbReference type="ARBA" id="ARBA00003283"/>
    </source>
</evidence>